<evidence type="ECO:0000313" key="2">
    <source>
        <dbReference type="Proteomes" id="UP000000723"/>
    </source>
</evidence>
<dbReference type="KEGG" id="aps:CFPG_P3-14"/>
<gene>
    <name evidence="1" type="ordered locus">CFPG_P3-14</name>
</gene>
<dbReference type="RefSeq" id="WP_012572972.1">
    <property type="nucleotide sequence ID" value="NC_011562.1"/>
</dbReference>
<dbReference type="EMBL" id="AP010659">
    <property type="protein sequence ID" value="BAG84100.1"/>
    <property type="molecule type" value="Genomic_DNA"/>
</dbReference>
<keyword evidence="2" id="KW-1185">Reference proteome</keyword>
<protein>
    <submittedName>
        <fullName evidence="1">Uncharacterized protein</fullName>
    </submittedName>
</protein>
<name>B6YSC8_AZOPC</name>
<dbReference type="AlphaFoldDB" id="B6YSC8"/>
<dbReference type="HOGENOM" id="CLU_914147_0_0_10"/>
<dbReference type="Proteomes" id="UP000000723">
    <property type="component" value="Plasmid pCFPG3"/>
</dbReference>
<keyword evidence="1" id="KW-0614">Plasmid</keyword>
<reference evidence="2" key="1">
    <citation type="journal article" date="2008" name="Science">
        <title>Genome of an endosymbiont coupling N2 fixation to cellulolysis within RT protist cells in termite gut.</title>
        <authorList>
            <person name="Hongoh Y."/>
            <person name="Sharma V.K."/>
            <person name="Prakash T."/>
            <person name="Noda S."/>
            <person name="Toh H."/>
            <person name="Taylor T.D."/>
            <person name="Kudo T."/>
            <person name="Sakaki Y."/>
            <person name="Toyoda A."/>
            <person name="Hattori M."/>
            <person name="Ohkuma M."/>
        </authorList>
    </citation>
    <scope>NUCLEOTIDE SEQUENCE [LARGE SCALE GENOMIC DNA]</scope>
    <source>
        <plasmid evidence="2">pCFPG3</plasmid>
    </source>
</reference>
<organism evidence="1 2">
    <name type="scientific">Azobacteroides pseudotrichonymphae genomovar. CFP2</name>
    <dbReference type="NCBI Taxonomy" id="511995"/>
    <lineage>
        <taxon>Bacteria</taxon>
        <taxon>Pseudomonadati</taxon>
        <taxon>Bacteroidota</taxon>
        <taxon>Bacteroidia</taxon>
        <taxon>Bacteroidales</taxon>
        <taxon>Candidatus Azobacteroides</taxon>
    </lineage>
</organism>
<geneLocation type="plasmid" evidence="1 2">
    <name>pCFPG3</name>
</geneLocation>
<evidence type="ECO:0000313" key="1">
    <source>
        <dbReference type="EMBL" id="BAG84100.1"/>
    </source>
</evidence>
<proteinExistence type="predicted"/>
<dbReference type="OrthoDB" id="9809670at2"/>
<sequence>MKKFKKTHLLIGLAMALYIAFHADLVHGIGIEFGSDGYEEYQQFFIQEIALMNNITKLIHDPQLLGIFHDKWGKAIEDEVQEVIDSYHAGRKLDPYQAYKVKKMLKDPKMMEFMQQALKREKIKADLKSKWGNFSEAYRATHSLDDVFALDGEDEYGTPKFKYEARDIHGEFTYDDYLDLIKKYNLKTDRGEVTRDRAGRVWDNFFGHAISQEQQQDLINNLVYRDNPQAFMKFYNLMHMDPDKLRELIKEHPEISQEYQQLKAWYGVAKTKALNALRTDYIDLQEHHPKVSSFSYRRSYRRLK</sequence>
<accession>B6YSC8</accession>